<evidence type="ECO:0000313" key="3">
    <source>
        <dbReference type="Proteomes" id="UP000069850"/>
    </source>
</evidence>
<evidence type="ECO:0000256" key="1">
    <source>
        <dbReference type="SAM" id="MobiDB-lite"/>
    </source>
</evidence>
<gene>
    <name evidence="2" type="ORF">MMAB1_2864</name>
</gene>
<evidence type="ECO:0000313" key="2">
    <source>
        <dbReference type="EMBL" id="CVK34077.1"/>
    </source>
</evidence>
<accession>A0A0X3BPT9</accession>
<name>A0A0X3BPT9_9EURY</name>
<proteinExistence type="predicted"/>
<organism evidence="2 3">
    <name type="scientific">Methanoculleus bourgensis</name>
    <dbReference type="NCBI Taxonomy" id="83986"/>
    <lineage>
        <taxon>Archaea</taxon>
        <taxon>Methanobacteriati</taxon>
        <taxon>Methanobacteriota</taxon>
        <taxon>Stenosarchaea group</taxon>
        <taxon>Methanomicrobia</taxon>
        <taxon>Methanomicrobiales</taxon>
        <taxon>Methanomicrobiaceae</taxon>
        <taxon>Methanoculleus</taxon>
    </lineage>
</organism>
<dbReference type="KEGG" id="mema:MMAB1_2864"/>
<reference evidence="2 3" key="1">
    <citation type="submission" date="2016-01" db="EMBL/GenBank/DDBJ databases">
        <authorList>
            <person name="Manzoor S."/>
        </authorList>
    </citation>
    <scope>NUCLEOTIDE SEQUENCE [LARGE SCALE GENOMIC DNA]</scope>
    <source>
        <strain evidence="2">Methanoculleus sp MAB1</strain>
    </source>
</reference>
<feature type="region of interest" description="Disordered" evidence="1">
    <location>
        <begin position="43"/>
        <end position="71"/>
    </location>
</feature>
<protein>
    <submittedName>
        <fullName evidence="2">Uncharacterized protein</fullName>
    </submittedName>
</protein>
<sequence>MREAARVKKKYFPGQWTVVVITPRVAAGEGLAPLARTFGMETREDTVQFRRRTSVSGTIGRSTGNRPPPRKTVVIPVRACDESPTGSLREVIMPRVSPHTAPTPQGDAHHGPLPGESPGILRIPHPR</sequence>
<feature type="compositionally biased region" description="Polar residues" evidence="1">
    <location>
        <begin position="54"/>
        <end position="65"/>
    </location>
</feature>
<dbReference type="Proteomes" id="UP000069850">
    <property type="component" value="Chromosome 1"/>
</dbReference>
<feature type="region of interest" description="Disordered" evidence="1">
    <location>
        <begin position="84"/>
        <end position="127"/>
    </location>
</feature>
<dbReference type="EMBL" id="LT158599">
    <property type="protein sequence ID" value="CVK34077.1"/>
    <property type="molecule type" value="Genomic_DNA"/>
</dbReference>
<dbReference type="AlphaFoldDB" id="A0A0X3BPT9"/>